<keyword evidence="2" id="KW-1185">Reference proteome</keyword>
<accession>A0A8S8XCS9</accession>
<name>A0A8S8XCS9_9PROT</name>
<dbReference type="EMBL" id="BOPV01000001">
    <property type="protein sequence ID" value="GIL41273.1"/>
    <property type="molecule type" value="Genomic_DNA"/>
</dbReference>
<dbReference type="SUPFAM" id="SSF53335">
    <property type="entry name" value="S-adenosyl-L-methionine-dependent methyltransferases"/>
    <property type="match status" value="1"/>
</dbReference>
<dbReference type="AlphaFoldDB" id="A0A8S8XCS9"/>
<dbReference type="InterPro" id="IPR029063">
    <property type="entry name" value="SAM-dependent_MTases_sf"/>
</dbReference>
<proteinExistence type="predicted"/>
<comment type="caution">
    <text evidence="1">The sequence shown here is derived from an EMBL/GenBank/DDBJ whole genome shotgun (WGS) entry which is preliminary data.</text>
</comment>
<protein>
    <submittedName>
        <fullName evidence="1">Uncharacterized protein</fullName>
    </submittedName>
</protein>
<dbReference type="RefSeq" id="WP_420244699.1">
    <property type="nucleotide sequence ID" value="NZ_BOPV01000001.1"/>
</dbReference>
<dbReference type="Proteomes" id="UP000681075">
    <property type="component" value="Unassembled WGS sequence"/>
</dbReference>
<reference evidence="1" key="1">
    <citation type="submission" date="2021-02" db="EMBL/GenBank/DDBJ databases">
        <title>Genome sequence of Rhodospirillales sp. strain TMPK1 isolated from soil.</title>
        <authorList>
            <person name="Nakai R."/>
            <person name="Kusada H."/>
            <person name="Tamaki H."/>
        </authorList>
    </citation>
    <scope>NUCLEOTIDE SEQUENCE</scope>
    <source>
        <strain evidence="1">TMPK1</strain>
    </source>
</reference>
<dbReference type="InterPro" id="IPR011990">
    <property type="entry name" value="TPR-like_helical_dom_sf"/>
</dbReference>
<evidence type="ECO:0000313" key="2">
    <source>
        <dbReference type="Proteomes" id="UP000681075"/>
    </source>
</evidence>
<organism evidence="1 2">
    <name type="scientific">Roseiterribacter gracilis</name>
    <dbReference type="NCBI Taxonomy" id="2812848"/>
    <lineage>
        <taxon>Bacteria</taxon>
        <taxon>Pseudomonadati</taxon>
        <taxon>Pseudomonadota</taxon>
        <taxon>Alphaproteobacteria</taxon>
        <taxon>Rhodospirillales</taxon>
        <taxon>Roseiterribacteraceae</taxon>
        <taxon>Roseiterribacter</taxon>
    </lineage>
</organism>
<sequence>MSLALADDPAADIEDAIDAFRAGRIVRAERIARAVLQQRPDEQRARSLLALLFPEEVAAPALLPPAYGLRPADAPPIERDAPQDPLQVADALRRSSRTRARAFLQQHLDLHGEDAGARLQAQRLASEAGAFDVALQLTPDTPRADPDKQRKFATNLLRLGLARQTHVQGELDDDLPNLFLVALARFEDMQPAATRITIETMARLDPTSAWTRLARALAAMQAGDQQDAGFQLAQAQVAAEQQAARGTAHPSLSRFVALLSGWFGSDDTHARAERMRTAIDGLPQLARWRGRVRRLVPEQIPDWQVAWILRDDVIDAIDAGVAQITPGEIAIDILPGSGLTSLFAALAGAQVFVLVGHPGQAAALQKFFDENLSGDARTRVQLLQTGINLPVDRTALDGASADWIIAEAAPPCIPHARLFESASYWAATLGTPATRFLPEAIEFEIALAKSARRPCSNRLTKLGSVQLGQFAWSGASLRITEQADPIVQAPLSMRIALGTVPVGELVQLGRVGDATHVQIRQTLLYGGTRLDGAILQLAFEPVADAADRVPTAPAADATAAVLLAPDDVLAFATAAVPSNEEVST</sequence>
<dbReference type="Gene3D" id="1.25.40.10">
    <property type="entry name" value="Tetratricopeptide repeat domain"/>
    <property type="match status" value="1"/>
</dbReference>
<evidence type="ECO:0000313" key="1">
    <source>
        <dbReference type="EMBL" id="GIL41273.1"/>
    </source>
</evidence>
<gene>
    <name evidence="1" type="ORF">TMPK1_35100</name>
</gene>